<dbReference type="Pfam" id="PF07478">
    <property type="entry name" value="Dala_Dala_lig_C"/>
    <property type="match status" value="1"/>
</dbReference>
<dbReference type="SUPFAM" id="SSF56059">
    <property type="entry name" value="Glutathione synthetase ATP-binding domain-like"/>
    <property type="match status" value="1"/>
</dbReference>
<organism evidence="2 3">
    <name type="scientific">Pocillopora damicornis</name>
    <name type="common">Cauliflower coral</name>
    <name type="synonym">Millepora damicornis</name>
    <dbReference type="NCBI Taxonomy" id="46731"/>
    <lineage>
        <taxon>Eukaryota</taxon>
        <taxon>Metazoa</taxon>
        <taxon>Cnidaria</taxon>
        <taxon>Anthozoa</taxon>
        <taxon>Hexacorallia</taxon>
        <taxon>Scleractinia</taxon>
        <taxon>Astrocoeniina</taxon>
        <taxon>Pocilloporidae</taxon>
        <taxon>Pocillopora</taxon>
    </lineage>
</organism>
<feature type="non-terminal residue" evidence="2">
    <location>
        <position position="1"/>
    </location>
</feature>
<dbReference type="GO" id="GO:0008716">
    <property type="term" value="F:D-alanine-D-alanine ligase activity"/>
    <property type="evidence" value="ECO:0007669"/>
    <property type="project" value="InterPro"/>
</dbReference>
<dbReference type="AlphaFoldDB" id="A0A3M6TBA8"/>
<dbReference type="Gene3D" id="3.30.470.20">
    <property type="entry name" value="ATP-grasp fold, B domain"/>
    <property type="match status" value="2"/>
</dbReference>
<evidence type="ECO:0000259" key="1">
    <source>
        <dbReference type="Pfam" id="PF07478"/>
    </source>
</evidence>
<accession>A0A3M6TBA8</accession>
<evidence type="ECO:0000313" key="3">
    <source>
        <dbReference type="Proteomes" id="UP000275408"/>
    </source>
</evidence>
<name>A0A3M6TBA8_POCDA</name>
<sequence>DFGVFDFRVDIEGNPFLLECNLFCSFGPQSVVNIIAKDSGFTDETSQGEDTKAVRLVKDSKLLNAAIEHALSYSDHVIIESYIEGREIRRAVVESAANGELKALSCIEYKVRENDIRRTEDKLSCNEKGLPVGKYWRYMSLIPTTTLAINISATKPHFQGVVRLIGFTVQKFLNPK</sequence>
<gene>
    <name evidence="2" type="ORF">pdam_00024291</name>
</gene>
<keyword evidence="3" id="KW-1185">Reference proteome</keyword>
<proteinExistence type="predicted"/>
<evidence type="ECO:0000313" key="2">
    <source>
        <dbReference type="EMBL" id="RMX38633.1"/>
    </source>
</evidence>
<dbReference type="OrthoDB" id="3562at2759"/>
<dbReference type="Proteomes" id="UP000275408">
    <property type="component" value="Unassembled WGS sequence"/>
</dbReference>
<comment type="caution">
    <text evidence="2">The sequence shown here is derived from an EMBL/GenBank/DDBJ whole genome shotgun (WGS) entry which is preliminary data.</text>
</comment>
<dbReference type="InterPro" id="IPR011095">
    <property type="entry name" value="Dala_Dala_lig_C"/>
</dbReference>
<feature type="domain" description="D-alanine--D-alanine ligase C-terminal" evidence="1">
    <location>
        <begin position="56"/>
        <end position="113"/>
    </location>
</feature>
<reference evidence="2 3" key="1">
    <citation type="journal article" date="2018" name="Sci. Rep.">
        <title>Comparative analysis of the Pocillopora damicornis genome highlights role of immune system in coral evolution.</title>
        <authorList>
            <person name="Cunning R."/>
            <person name="Bay R.A."/>
            <person name="Gillette P."/>
            <person name="Baker A.C."/>
            <person name="Traylor-Knowles N."/>
        </authorList>
    </citation>
    <scope>NUCLEOTIDE SEQUENCE [LARGE SCALE GENOMIC DNA]</scope>
    <source>
        <strain evidence="2">RSMAS</strain>
        <tissue evidence="2">Whole animal</tissue>
    </source>
</reference>
<dbReference type="EMBL" id="RCHS01003962">
    <property type="protein sequence ID" value="RMX38633.1"/>
    <property type="molecule type" value="Genomic_DNA"/>
</dbReference>
<protein>
    <recommendedName>
        <fullName evidence="1">D-alanine--D-alanine ligase C-terminal domain-containing protein</fullName>
    </recommendedName>
</protein>